<evidence type="ECO:0000256" key="2">
    <source>
        <dbReference type="ARBA" id="ARBA00022643"/>
    </source>
</evidence>
<name>A0ABY6ZPZ6_9BACL</name>
<protein>
    <submittedName>
        <fullName evidence="8">LLM class flavin-dependent oxidoreductase</fullName>
    </submittedName>
</protein>
<dbReference type="InterPro" id="IPR036661">
    <property type="entry name" value="Luciferase-like_sf"/>
</dbReference>
<feature type="compositionally biased region" description="Basic and acidic residues" evidence="6">
    <location>
        <begin position="453"/>
        <end position="465"/>
    </location>
</feature>
<dbReference type="PANTHER" id="PTHR30011">
    <property type="entry name" value="ALKANESULFONATE MONOOXYGENASE-RELATED"/>
    <property type="match status" value="1"/>
</dbReference>
<dbReference type="NCBIfam" id="TIGR03860">
    <property type="entry name" value="FMN_nitrolo"/>
    <property type="match status" value="1"/>
</dbReference>
<dbReference type="InterPro" id="IPR011251">
    <property type="entry name" value="Luciferase-like_dom"/>
</dbReference>
<evidence type="ECO:0000259" key="7">
    <source>
        <dbReference type="Pfam" id="PF00296"/>
    </source>
</evidence>
<dbReference type="Proteomes" id="UP001164761">
    <property type="component" value="Chromosome"/>
</dbReference>
<dbReference type="RefSeq" id="WP_268008067.1">
    <property type="nucleotide sequence ID" value="NZ_BSUT01000001.1"/>
</dbReference>
<dbReference type="SUPFAM" id="SSF51679">
    <property type="entry name" value="Bacterial luciferase-like"/>
    <property type="match status" value="1"/>
</dbReference>
<evidence type="ECO:0000256" key="6">
    <source>
        <dbReference type="SAM" id="MobiDB-lite"/>
    </source>
</evidence>
<dbReference type="EMBL" id="CP104067">
    <property type="protein sequence ID" value="WAH44171.1"/>
    <property type="molecule type" value="Genomic_DNA"/>
</dbReference>
<keyword evidence="9" id="KW-1185">Reference proteome</keyword>
<organism evidence="8 9">
    <name type="scientific">Alicyclobacillus fastidiosus</name>
    <dbReference type="NCBI Taxonomy" id="392011"/>
    <lineage>
        <taxon>Bacteria</taxon>
        <taxon>Bacillati</taxon>
        <taxon>Bacillota</taxon>
        <taxon>Bacilli</taxon>
        <taxon>Bacillales</taxon>
        <taxon>Alicyclobacillaceae</taxon>
        <taxon>Alicyclobacillus</taxon>
    </lineage>
</organism>
<comment type="similarity">
    <text evidence="5">Belongs to the NtaA/SnaA/DszA monooxygenase family.</text>
</comment>
<dbReference type="PANTHER" id="PTHR30011:SF16">
    <property type="entry name" value="C2H2 FINGER DOMAIN TRANSCRIPTION FACTOR (EUROFUNG)-RELATED"/>
    <property type="match status" value="1"/>
</dbReference>
<dbReference type="Gene3D" id="3.20.20.30">
    <property type="entry name" value="Luciferase-like domain"/>
    <property type="match status" value="1"/>
</dbReference>
<keyword evidence="3" id="KW-0560">Oxidoreductase</keyword>
<keyword evidence="4" id="KW-0503">Monooxygenase</keyword>
<evidence type="ECO:0000313" key="9">
    <source>
        <dbReference type="Proteomes" id="UP001164761"/>
    </source>
</evidence>
<dbReference type="CDD" id="cd01095">
    <property type="entry name" value="Nitrilotriacetate_monoxgenase"/>
    <property type="match status" value="1"/>
</dbReference>
<evidence type="ECO:0000256" key="3">
    <source>
        <dbReference type="ARBA" id="ARBA00023002"/>
    </source>
</evidence>
<keyword evidence="1" id="KW-0285">Flavoprotein</keyword>
<feature type="region of interest" description="Disordered" evidence="6">
    <location>
        <begin position="439"/>
        <end position="465"/>
    </location>
</feature>
<evidence type="ECO:0000256" key="5">
    <source>
        <dbReference type="ARBA" id="ARBA00033748"/>
    </source>
</evidence>
<dbReference type="InterPro" id="IPR051260">
    <property type="entry name" value="Diverse_substr_monoxygenases"/>
</dbReference>
<keyword evidence="2" id="KW-0288">FMN</keyword>
<evidence type="ECO:0000313" key="8">
    <source>
        <dbReference type="EMBL" id="WAH44171.1"/>
    </source>
</evidence>
<feature type="domain" description="Luciferase-like" evidence="7">
    <location>
        <begin position="26"/>
        <end position="387"/>
    </location>
</feature>
<evidence type="ECO:0000256" key="4">
    <source>
        <dbReference type="ARBA" id="ARBA00023033"/>
    </source>
</evidence>
<evidence type="ECO:0000256" key="1">
    <source>
        <dbReference type="ARBA" id="ARBA00022630"/>
    </source>
</evidence>
<sequence length="465" mass="52110">MRHHRIYLNAFEMNCVGHQSPGLWTHPDDEAHRYTDIDYWADLACTLERGRFDAVFLADVLGIYDVYQGTRDAAVRDAVQVPVNDPMFVVPVMAQVTKHLGFGVTASVSYEHPYIFARRMSTLDHLTKGRVGWNIVTSYLDSAARNIGLSRQVSHDERYEIAEEFLEVCYKLWEASWEDGAVVRDKDRRTYTDPSKVHDIQHRGTYYTVPGAHLCEPSLQRTPVLFQAGASARGRAFAARHAECVFISSPTIPATRAYVDGLRKEAAKIGRDPNEIRVFSLFTPIVGRTQAEAEQKSLDYARHVSYDGALALYGGWSGVDFSKYAADENLRYVQNDAIHSATEVFTKMDPNRSWTVEQVAKFAGIGGRGPVVVGTPGVIADTMEKWVNEADVDGFNIGYAVTPGTFVDFVDLVVPELQHRGLVWTEYASDTLRGNLFGGSSRLQPHHPGRQYHLHDDATRLHEAT</sequence>
<accession>A0ABY6ZPZ6</accession>
<dbReference type="Pfam" id="PF00296">
    <property type="entry name" value="Bac_luciferase"/>
    <property type="match status" value="1"/>
</dbReference>
<dbReference type="PIRSF" id="PIRSF000337">
    <property type="entry name" value="NTA_MOA"/>
    <property type="match status" value="1"/>
</dbReference>
<gene>
    <name evidence="8" type="ORF">NZD89_12780</name>
</gene>
<reference evidence="8" key="1">
    <citation type="submission" date="2022-08" db="EMBL/GenBank/DDBJ databases">
        <title>Alicyclobacillus fastidiosus DSM 17978, complete genome.</title>
        <authorList>
            <person name="Wang Q."/>
            <person name="Cai R."/>
            <person name="Wang Z."/>
        </authorList>
    </citation>
    <scope>NUCLEOTIDE SEQUENCE</scope>
    <source>
        <strain evidence="8">DSM 17978</strain>
    </source>
</reference>
<proteinExistence type="inferred from homology"/>
<dbReference type="InterPro" id="IPR016215">
    <property type="entry name" value="NTA_MOA"/>
</dbReference>